<dbReference type="RefSeq" id="WP_077474500.1">
    <property type="nucleotide sequence ID" value="NZ_MLHK01000059.1"/>
</dbReference>
<organism evidence="1 2">
    <name type="scientific">Rodentibacter trehalosifermentans</name>
    <dbReference type="NCBI Taxonomy" id="1908263"/>
    <lineage>
        <taxon>Bacteria</taxon>
        <taxon>Pseudomonadati</taxon>
        <taxon>Pseudomonadota</taxon>
        <taxon>Gammaproteobacteria</taxon>
        <taxon>Pasteurellales</taxon>
        <taxon>Pasteurellaceae</taxon>
        <taxon>Rodentibacter</taxon>
    </lineage>
</organism>
<dbReference type="AlphaFoldDB" id="A0A1V3IPQ8"/>
<dbReference type="InterPro" id="IPR006521">
    <property type="entry name" value="Tail_protein_I"/>
</dbReference>
<reference evidence="1 2" key="1">
    <citation type="submission" date="2016-10" db="EMBL/GenBank/DDBJ databases">
        <title>Rodentibacter gen. nov. and new species.</title>
        <authorList>
            <person name="Christensen H."/>
        </authorList>
    </citation>
    <scope>NUCLEOTIDE SEQUENCE [LARGE SCALE GENOMIC DNA]</scope>
    <source>
        <strain evidence="1 2">H1983213011</strain>
    </source>
</reference>
<gene>
    <name evidence="1" type="ORF">BKK51_10260</name>
</gene>
<dbReference type="Pfam" id="PF09684">
    <property type="entry name" value="Tail_P2_I"/>
    <property type="match status" value="1"/>
</dbReference>
<comment type="caution">
    <text evidence="1">The sequence shown here is derived from an EMBL/GenBank/DDBJ whole genome shotgun (WGS) entry which is preliminary data.</text>
</comment>
<evidence type="ECO:0000313" key="1">
    <source>
        <dbReference type="EMBL" id="OOF44040.1"/>
    </source>
</evidence>
<accession>A0A1V3IPQ8</accession>
<name>A0A1V3IPQ8_9PAST</name>
<evidence type="ECO:0000313" key="2">
    <source>
        <dbReference type="Proteomes" id="UP000188728"/>
    </source>
</evidence>
<sequence>MAKLTYADIIEQEVKYKALADLSLPLSHLDTSKIMTTLVELLDNSFIPLLAEKWSVTGYDGEFLAESDGSKRELIKAAIELHRYKGTPWAIREVLRRLGFGEVEIDEGLKARTYDHKLVQSIPLSDKWAYYAIRLNQPITNEQGQHLRKILRNFAPARCTLAVLDYKAVPIRYNNKARYNGSYNHGSN</sequence>
<proteinExistence type="predicted"/>
<dbReference type="EMBL" id="MLHK01000059">
    <property type="protein sequence ID" value="OOF44040.1"/>
    <property type="molecule type" value="Genomic_DNA"/>
</dbReference>
<protein>
    <submittedName>
        <fullName evidence="1">Phage tail protein</fullName>
    </submittedName>
</protein>
<dbReference type="Proteomes" id="UP000188728">
    <property type="component" value="Unassembled WGS sequence"/>
</dbReference>